<name>A0A378JBI8_9GAMM</name>
<dbReference type="EMBL" id="LNYE01000003">
    <property type="protein sequence ID" value="KTD15623.1"/>
    <property type="molecule type" value="Genomic_DNA"/>
</dbReference>
<dbReference type="AlphaFoldDB" id="A0A378JBI8"/>
<dbReference type="EMBL" id="UGOB01000001">
    <property type="protein sequence ID" value="STX44955.1"/>
    <property type="molecule type" value="Genomic_DNA"/>
</dbReference>
<evidence type="ECO:0000313" key="5">
    <source>
        <dbReference type="Proteomes" id="UP000254476"/>
    </source>
</evidence>
<evidence type="ECO:0000256" key="1">
    <source>
        <dbReference type="SAM" id="Coils"/>
    </source>
</evidence>
<reference evidence="3 5" key="2">
    <citation type="submission" date="2018-06" db="EMBL/GenBank/DDBJ databases">
        <authorList>
            <consortium name="Pathogen Informatics"/>
            <person name="Doyle S."/>
        </authorList>
    </citation>
    <scope>NUCLEOTIDE SEQUENCE [LARGE SCALE GENOMIC DNA]</scope>
    <source>
        <strain evidence="3 5">NCTC12388</strain>
    </source>
</reference>
<keyword evidence="1" id="KW-0175">Coiled coil</keyword>
<keyword evidence="4" id="KW-1185">Reference proteome</keyword>
<gene>
    <name evidence="2" type="ORF">Lgra_0289</name>
    <name evidence="3" type="ORF">NCTC12388_01764</name>
</gene>
<reference evidence="2 4" key="1">
    <citation type="submission" date="2015-11" db="EMBL/GenBank/DDBJ databases">
        <title>Genomic analysis of 38 Legionella species identifies large and diverse effector repertoires.</title>
        <authorList>
            <person name="Burstein D."/>
            <person name="Amaro F."/>
            <person name="Zusman T."/>
            <person name="Lifshitz Z."/>
            <person name="Cohen O."/>
            <person name="Gilbert J.A."/>
            <person name="Pupko T."/>
            <person name="Shuman H.A."/>
            <person name="Segal G."/>
        </authorList>
    </citation>
    <scope>NUCLEOTIDE SEQUENCE [LARGE SCALE GENOMIC DNA]</scope>
    <source>
        <strain evidence="2 4">Lyon 8420412</strain>
    </source>
</reference>
<sequence>MPKNNASKPGFTYIKSKFNTLKNSLKKNQDALETLKSKKEIIKNNLKDDLWDLDTVSALPKKKKMKKVEQ</sequence>
<evidence type="ECO:0000313" key="3">
    <source>
        <dbReference type="EMBL" id="STX44955.1"/>
    </source>
</evidence>
<dbReference type="Proteomes" id="UP000054691">
    <property type="component" value="Unassembled WGS sequence"/>
</dbReference>
<dbReference type="Proteomes" id="UP000254476">
    <property type="component" value="Unassembled WGS sequence"/>
</dbReference>
<dbReference type="RefSeq" id="WP_058497513.1">
    <property type="nucleotide sequence ID" value="NZ_CAAAHW010000009.1"/>
</dbReference>
<accession>A0A378JBI8</accession>
<organism evidence="3 5">
    <name type="scientific">Legionella gratiana</name>
    <dbReference type="NCBI Taxonomy" id="45066"/>
    <lineage>
        <taxon>Bacteria</taxon>
        <taxon>Pseudomonadati</taxon>
        <taxon>Pseudomonadota</taxon>
        <taxon>Gammaproteobacteria</taxon>
        <taxon>Legionellales</taxon>
        <taxon>Legionellaceae</taxon>
        <taxon>Legionella</taxon>
    </lineage>
</organism>
<evidence type="ECO:0000313" key="2">
    <source>
        <dbReference type="EMBL" id="KTD15623.1"/>
    </source>
</evidence>
<protein>
    <submittedName>
        <fullName evidence="3">Uncharacterized protein</fullName>
    </submittedName>
</protein>
<proteinExistence type="predicted"/>
<feature type="coiled-coil region" evidence="1">
    <location>
        <begin position="18"/>
        <end position="45"/>
    </location>
</feature>
<evidence type="ECO:0000313" key="4">
    <source>
        <dbReference type="Proteomes" id="UP000054691"/>
    </source>
</evidence>